<name>A0AAV4ZK21_9HYPH</name>
<evidence type="ECO:0000256" key="3">
    <source>
        <dbReference type="ARBA" id="ARBA00004613"/>
    </source>
</evidence>
<evidence type="ECO:0000256" key="9">
    <source>
        <dbReference type="ARBA" id="ARBA00029594"/>
    </source>
</evidence>
<comment type="subcellular location">
    <subcellularLocation>
        <location evidence="3">Secreted</location>
    </subcellularLocation>
</comment>
<dbReference type="SMART" id="SM00155">
    <property type="entry name" value="PLDc"/>
    <property type="match status" value="2"/>
</dbReference>
<keyword evidence="8" id="KW-0443">Lipid metabolism</keyword>
<dbReference type="InterPro" id="IPR015679">
    <property type="entry name" value="PLipase_D_fam"/>
</dbReference>
<dbReference type="PANTHER" id="PTHR18896">
    <property type="entry name" value="PHOSPHOLIPASE D"/>
    <property type="match status" value="1"/>
</dbReference>
<dbReference type="GO" id="GO:0005576">
    <property type="term" value="C:extracellular region"/>
    <property type="evidence" value="ECO:0007669"/>
    <property type="project" value="UniProtKB-SubCell"/>
</dbReference>
<evidence type="ECO:0000256" key="4">
    <source>
        <dbReference type="ARBA" id="ARBA00018392"/>
    </source>
</evidence>
<evidence type="ECO:0000256" key="5">
    <source>
        <dbReference type="ARBA" id="ARBA00022525"/>
    </source>
</evidence>
<dbReference type="Proteomes" id="UP001055247">
    <property type="component" value="Unassembled WGS sequence"/>
</dbReference>
<evidence type="ECO:0000256" key="8">
    <source>
        <dbReference type="ARBA" id="ARBA00023098"/>
    </source>
</evidence>
<dbReference type="RefSeq" id="WP_066921737.1">
    <property type="nucleotide sequence ID" value="NZ_BPQO01000007.1"/>
</dbReference>
<dbReference type="CDD" id="cd09143">
    <property type="entry name" value="PLDc_vPLD1_2_like_bac_2"/>
    <property type="match status" value="1"/>
</dbReference>
<evidence type="ECO:0000256" key="1">
    <source>
        <dbReference type="ARBA" id="ARBA00000798"/>
    </source>
</evidence>
<feature type="domain" description="PLD phosphodiesterase" evidence="10">
    <location>
        <begin position="142"/>
        <end position="169"/>
    </location>
</feature>
<dbReference type="Pfam" id="PF00614">
    <property type="entry name" value="PLDc"/>
    <property type="match status" value="1"/>
</dbReference>
<dbReference type="Gene3D" id="3.30.870.10">
    <property type="entry name" value="Endonuclease Chain A"/>
    <property type="match status" value="2"/>
</dbReference>
<dbReference type="Pfam" id="PF13091">
    <property type="entry name" value="PLDc_2"/>
    <property type="match status" value="1"/>
</dbReference>
<dbReference type="AlphaFoldDB" id="A0AAV4ZK21"/>
<evidence type="ECO:0000256" key="6">
    <source>
        <dbReference type="ARBA" id="ARBA00022737"/>
    </source>
</evidence>
<evidence type="ECO:0000256" key="2">
    <source>
        <dbReference type="ARBA" id="ARBA00003145"/>
    </source>
</evidence>
<comment type="caution">
    <text evidence="11">The sequence shown here is derived from an EMBL/GenBank/DDBJ whole genome shotgun (WGS) entry which is preliminary data.</text>
</comment>
<reference evidence="11" key="2">
    <citation type="submission" date="2021-08" db="EMBL/GenBank/DDBJ databases">
        <authorList>
            <person name="Tani A."/>
            <person name="Ola A."/>
            <person name="Ogura Y."/>
            <person name="Katsura K."/>
            <person name="Hayashi T."/>
        </authorList>
    </citation>
    <scope>NUCLEOTIDE SEQUENCE</scope>
    <source>
        <strain evidence="11">DSM 16372</strain>
    </source>
</reference>
<dbReference type="GO" id="GO:0004630">
    <property type="term" value="F:phospholipase D activity"/>
    <property type="evidence" value="ECO:0007669"/>
    <property type="project" value="UniProtKB-EC"/>
</dbReference>
<feature type="domain" description="PLD phosphodiesterase" evidence="10">
    <location>
        <begin position="373"/>
        <end position="400"/>
    </location>
</feature>
<dbReference type="InterPro" id="IPR001736">
    <property type="entry name" value="PLipase_D/transphosphatidylase"/>
</dbReference>
<comment type="catalytic activity">
    <reaction evidence="1">
        <text>a 1,2-diacyl-sn-glycero-3-phosphocholine + H2O = a 1,2-diacyl-sn-glycero-3-phosphate + choline + H(+)</text>
        <dbReference type="Rhea" id="RHEA:14445"/>
        <dbReference type="ChEBI" id="CHEBI:15354"/>
        <dbReference type="ChEBI" id="CHEBI:15377"/>
        <dbReference type="ChEBI" id="CHEBI:15378"/>
        <dbReference type="ChEBI" id="CHEBI:57643"/>
        <dbReference type="ChEBI" id="CHEBI:58608"/>
        <dbReference type="EC" id="3.1.4.4"/>
    </reaction>
</comment>
<keyword evidence="7" id="KW-0378">Hydrolase</keyword>
<evidence type="ECO:0000256" key="7">
    <source>
        <dbReference type="ARBA" id="ARBA00022801"/>
    </source>
</evidence>
<evidence type="ECO:0000313" key="11">
    <source>
        <dbReference type="EMBL" id="GJD88542.1"/>
    </source>
</evidence>
<keyword evidence="6" id="KW-0677">Repeat</keyword>
<gene>
    <name evidence="11" type="primary">clsB</name>
    <name evidence="11" type="ORF">BHAOGJBA_2062</name>
</gene>
<dbReference type="GO" id="GO:0009395">
    <property type="term" value="P:phospholipid catabolic process"/>
    <property type="evidence" value="ECO:0007669"/>
    <property type="project" value="TreeGrafter"/>
</dbReference>
<protein>
    <recommendedName>
        <fullName evidence="4">Phospholipase D</fullName>
    </recommendedName>
    <alternativeName>
        <fullName evidence="9">Choline phosphatase</fullName>
    </alternativeName>
</protein>
<keyword evidence="12" id="KW-1185">Reference proteome</keyword>
<dbReference type="EMBL" id="BPQO01000007">
    <property type="protein sequence ID" value="GJD88542.1"/>
    <property type="molecule type" value="Genomic_DNA"/>
</dbReference>
<dbReference type="PANTHER" id="PTHR18896:SF76">
    <property type="entry name" value="PHOSPHOLIPASE"/>
    <property type="match status" value="1"/>
</dbReference>
<organism evidence="11 12">
    <name type="scientific">Methylobacterium hispanicum</name>
    <dbReference type="NCBI Taxonomy" id="270350"/>
    <lineage>
        <taxon>Bacteria</taxon>
        <taxon>Pseudomonadati</taxon>
        <taxon>Pseudomonadota</taxon>
        <taxon>Alphaproteobacteria</taxon>
        <taxon>Hyphomicrobiales</taxon>
        <taxon>Methylobacteriaceae</taxon>
        <taxon>Methylobacterium</taxon>
    </lineage>
</organism>
<dbReference type="InterPro" id="IPR025202">
    <property type="entry name" value="PLD-like_dom"/>
</dbReference>
<evidence type="ECO:0000259" key="10">
    <source>
        <dbReference type="PROSITE" id="PS50035"/>
    </source>
</evidence>
<keyword evidence="5" id="KW-0964">Secreted</keyword>
<evidence type="ECO:0000313" key="12">
    <source>
        <dbReference type="Proteomes" id="UP001055247"/>
    </source>
</evidence>
<proteinExistence type="predicted"/>
<dbReference type="SUPFAM" id="SSF56024">
    <property type="entry name" value="Phospholipase D/nuclease"/>
    <property type="match status" value="2"/>
</dbReference>
<sequence>MTIAVKPGDLPVPLAAPSGVLRPGETCWRRERAPRAALLHDGAAYFAAARHALVAARRSILLIGWSFDPRTCLRPESADPSGDEALGDLLRRLKLQRPELAIRLLIWNMPWPISANSDMKPPAIRERLGPGIDYRIDGTLPFGACQHQKILVVDDRIAFCGGSDFEANRWDTPAHRDRDARRRLPSGEAYPPRHDVMLAVDGEAARALAALARERWRAASGEVLAAEPGPGAGAPEGPFEDRFEGPFEDPWPETLAADFADVPVALARTVPALGRAPAIRENEALFLSAIAGARRSIYLENQYFTAPLVAEALGRRLEEPDGPEIVVVVAERSPNGFDRLTMDSARRGLIKRLKARDRFDRFRILAPHTASGQPILIHSKVSVFDDTLLRVGSTNLNNRSFGYDTECDLALAAGDGPEDAGLRAAIARVRERLLAHHAGCEARAFAARVAERGSLRAALDDPALVPPRRLCPVVPSHRGLVARLVEALNLGDPYGPGDAWRPWRRPGLLRAAVRTKLGG</sequence>
<dbReference type="PROSITE" id="PS50035">
    <property type="entry name" value="PLD"/>
    <property type="match status" value="2"/>
</dbReference>
<reference evidence="11" key="1">
    <citation type="journal article" date="2016" name="Front. Microbiol.">
        <title>Genome Sequence of the Piezophilic, Mesophilic Sulfate-Reducing Bacterium Desulfovibrio indicus J2T.</title>
        <authorList>
            <person name="Cao J."/>
            <person name="Maignien L."/>
            <person name="Shao Z."/>
            <person name="Alain K."/>
            <person name="Jebbar M."/>
        </authorList>
    </citation>
    <scope>NUCLEOTIDE SEQUENCE</scope>
    <source>
        <strain evidence="11">DSM 16372</strain>
    </source>
</reference>
<comment type="function">
    <text evidence="2">Could be a virulence factor.</text>
</comment>
<accession>A0AAV4ZK21</accession>